<dbReference type="AlphaFoldDB" id="A0A7S2GTT6"/>
<proteinExistence type="predicted"/>
<sequence length="163" mass="17942">MSWYTRTAIKSALRATASGAAITLVSTTCACTLALAVEGAAHRALYRFFPHWYKDVRYAYGLPQLEQEYQQRLLVSNKAAADDKAKKTSEEKTIQHQHNFGVTVNTKGEIIWVDNDDGMVTKENDIISATKTTDASAKIPTVEQLMVNSEQTKLDVLGCALTG</sequence>
<name>A0A7S2GTT6_9STRA</name>
<accession>A0A7S2GTT6</accession>
<dbReference type="PROSITE" id="PS51257">
    <property type="entry name" value="PROKAR_LIPOPROTEIN"/>
    <property type="match status" value="1"/>
</dbReference>
<organism evidence="1">
    <name type="scientific">Helicotheca tamesis</name>
    <dbReference type="NCBI Taxonomy" id="374047"/>
    <lineage>
        <taxon>Eukaryota</taxon>
        <taxon>Sar</taxon>
        <taxon>Stramenopiles</taxon>
        <taxon>Ochrophyta</taxon>
        <taxon>Bacillariophyta</taxon>
        <taxon>Mediophyceae</taxon>
        <taxon>Lithodesmiophycidae</taxon>
        <taxon>Lithodesmiales</taxon>
        <taxon>Lithodesmiaceae</taxon>
        <taxon>Helicotheca</taxon>
    </lineage>
</organism>
<gene>
    <name evidence="1" type="ORF">HTAM1171_LOCUS1215</name>
</gene>
<protein>
    <submittedName>
        <fullName evidence="1">Uncharacterized protein</fullName>
    </submittedName>
</protein>
<reference evidence="1" key="1">
    <citation type="submission" date="2021-01" db="EMBL/GenBank/DDBJ databases">
        <authorList>
            <person name="Corre E."/>
            <person name="Pelletier E."/>
            <person name="Niang G."/>
            <person name="Scheremetjew M."/>
            <person name="Finn R."/>
            <person name="Kale V."/>
            <person name="Holt S."/>
            <person name="Cochrane G."/>
            <person name="Meng A."/>
            <person name="Brown T."/>
            <person name="Cohen L."/>
        </authorList>
    </citation>
    <scope>NUCLEOTIDE SEQUENCE</scope>
    <source>
        <strain evidence="1">CCMP826</strain>
    </source>
</reference>
<dbReference type="EMBL" id="HBGV01001976">
    <property type="protein sequence ID" value="CAD9470575.1"/>
    <property type="molecule type" value="Transcribed_RNA"/>
</dbReference>
<evidence type="ECO:0000313" key="1">
    <source>
        <dbReference type="EMBL" id="CAD9470575.1"/>
    </source>
</evidence>